<evidence type="ECO:0000313" key="2">
    <source>
        <dbReference type="Proteomes" id="UP000799755"/>
    </source>
</evidence>
<proteinExistence type="predicted"/>
<dbReference type="Proteomes" id="UP000799755">
    <property type="component" value="Unassembled WGS sequence"/>
</dbReference>
<gene>
    <name evidence="1" type="ORF">BDR25DRAFT_320485</name>
</gene>
<comment type="caution">
    <text evidence="1">The sequence shown here is derived from an EMBL/GenBank/DDBJ whole genome shotgun (WGS) entry which is preliminary data.</text>
</comment>
<protein>
    <submittedName>
        <fullName evidence="1">Uncharacterized protein</fullName>
    </submittedName>
</protein>
<keyword evidence="2" id="KW-1185">Reference proteome</keyword>
<organism evidence="1 2">
    <name type="scientific">Lindgomyces ingoldianus</name>
    <dbReference type="NCBI Taxonomy" id="673940"/>
    <lineage>
        <taxon>Eukaryota</taxon>
        <taxon>Fungi</taxon>
        <taxon>Dikarya</taxon>
        <taxon>Ascomycota</taxon>
        <taxon>Pezizomycotina</taxon>
        <taxon>Dothideomycetes</taxon>
        <taxon>Pleosporomycetidae</taxon>
        <taxon>Pleosporales</taxon>
        <taxon>Lindgomycetaceae</taxon>
        <taxon>Lindgomyces</taxon>
    </lineage>
</organism>
<accession>A0ACB6Q9J9</accession>
<name>A0ACB6Q9J9_9PLEO</name>
<sequence length="159" mass="17327">MNTAASSGGSGEGNNKKSKLAGQIVGPIGGMIVLSCIRSFFIIRCKRNKRRIEEKRRTSTVYVDRDGNESHIKQQGHRSERAFPAPPAWPLGHENISPGQDQGHPYVGADHGMGRHGTAPYNESSVDHSRTESEQVSPIGSTRRREGGRDMCCPVPGSY</sequence>
<dbReference type="EMBL" id="MU003562">
    <property type="protein sequence ID" value="KAF2462815.1"/>
    <property type="molecule type" value="Genomic_DNA"/>
</dbReference>
<reference evidence="1" key="1">
    <citation type="journal article" date="2020" name="Stud. Mycol.">
        <title>101 Dothideomycetes genomes: a test case for predicting lifestyles and emergence of pathogens.</title>
        <authorList>
            <person name="Haridas S."/>
            <person name="Albert R."/>
            <person name="Binder M."/>
            <person name="Bloem J."/>
            <person name="Labutti K."/>
            <person name="Salamov A."/>
            <person name="Andreopoulos B."/>
            <person name="Baker S."/>
            <person name="Barry K."/>
            <person name="Bills G."/>
            <person name="Bluhm B."/>
            <person name="Cannon C."/>
            <person name="Castanera R."/>
            <person name="Culley D."/>
            <person name="Daum C."/>
            <person name="Ezra D."/>
            <person name="Gonzalez J."/>
            <person name="Henrissat B."/>
            <person name="Kuo A."/>
            <person name="Liang C."/>
            <person name="Lipzen A."/>
            <person name="Lutzoni F."/>
            <person name="Magnuson J."/>
            <person name="Mondo S."/>
            <person name="Nolan M."/>
            <person name="Ohm R."/>
            <person name="Pangilinan J."/>
            <person name="Park H.-J."/>
            <person name="Ramirez L."/>
            <person name="Alfaro M."/>
            <person name="Sun H."/>
            <person name="Tritt A."/>
            <person name="Yoshinaga Y."/>
            <person name="Zwiers L.-H."/>
            <person name="Turgeon B."/>
            <person name="Goodwin S."/>
            <person name="Spatafora J."/>
            <person name="Crous P."/>
            <person name="Grigoriev I."/>
        </authorList>
    </citation>
    <scope>NUCLEOTIDE SEQUENCE</scope>
    <source>
        <strain evidence="1">ATCC 200398</strain>
    </source>
</reference>
<evidence type="ECO:0000313" key="1">
    <source>
        <dbReference type="EMBL" id="KAF2462815.1"/>
    </source>
</evidence>